<accession>A0AA38C8Z9</accession>
<evidence type="ECO:0000259" key="1">
    <source>
        <dbReference type="PROSITE" id="PS50994"/>
    </source>
</evidence>
<dbReference type="InterPro" id="IPR041588">
    <property type="entry name" value="Integrase_H2C2"/>
</dbReference>
<evidence type="ECO:0000313" key="3">
    <source>
        <dbReference type="Proteomes" id="UP000824469"/>
    </source>
</evidence>
<keyword evidence="3" id="KW-1185">Reference proteome</keyword>
<dbReference type="InterPro" id="IPR001584">
    <property type="entry name" value="Integrase_cat-core"/>
</dbReference>
<dbReference type="Pfam" id="PF17921">
    <property type="entry name" value="Integrase_H2C2"/>
    <property type="match status" value="1"/>
</dbReference>
<gene>
    <name evidence="2" type="ORF">KI387_042086</name>
</gene>
<dbReference type="InterPro" id="IPR012337">
    <property type="entry name" value="RNaseH-like_sf"/>
</dbReference>
<proteinExistence type="predicted"/>
<dbReference type="PROSITE" id="PS50994">
    <property type="entry name" value="INTEGRASE"/>
    <property type="match status" value="1"/>
</dbReference>
<dbReference type="GO" id="GO:0003676">
    <property type="term" value="F:nucleic acid binding"/>
    <property type="evidence" value="ECO:0007669"/>
    <property type="project" value="InterPro"/>
</dbReference>
<evidence type="ECO:0000313" key="2">
    <source>
        <dbReference type="EMBL" id="KAH9292729.1"/>
    </source>
</evidence>
<protein>
    <recommendedName>
        <fullName evidence="1">Integrase catalytic domain-containing protein</fullName>
    </recommendedName>
</protein>
<dbReference type="Proteomes" id="UP000824469">
    <property type="component" value="Unassembled WGS sequence"/>
</dbReference>
<name>A0AA38C8Z9_TAXCH</name>
<dbReference type="Gene3D" id="3.30.420.10">
    <property type="entry name" value="Ribonuclease H-like superfamily/Ribonuclease H"/>
    <property type="match status" value="1"/>
</dbReference>
<feature type="non-terminal residue" evidence="2">
    <location>
        <position position="1"/>
    </location>
</feature>
<dbReference type="Gene3D" id="1.10.340.70">
    <property type="match status" value="1"/>
</dbReference>
<dbReference type="AlphaFoldDB" id="A0AA38C8Z9"/>
<dbReference type="PANTHER" id="PTHR47266">
    <property type="entry name" value="ENDONUCLEASE-RELATED"/>
    <property type="match status" value="1"/>
</dbReference>
<organism evidence="2 3">
    <name type="scientific">Taxus chinensis</name>
    <name type="common">Chinese yew</name>
    <name type="synonym">Taxus wallichiana var. chinensis</name>
    <dbReference type="NCBI Taxonomy" id="29808"/>
    <lineage>
        <taxon>Eukaryota</taxon>
        <taxon>Viridiplantae</taxon>
        <taxon>Streptophyta</taxon>
        <taxon>Embryophyta</taxon>
        <taxon>Tracheophyta</taxon>
        <taxon>Spermatophyta</taxon>
        <taxon>Pinopsida</taxon>
        <taxon>Pinidae</taxon>
        <taxon>Conifers II</taxon>
        <taxon>Cupressales</taxon>
        <taxon>Taxaceae</taxon>
        <taxon>Taxus</taxon>
    </lineage>
</organism>
<dbReference type="InterPro" id="IPR036397">
    <property type="entry name" value="RNaseH_sf"/>
</dbReference>
<feature type="non-terminal residue" evidence="2">
    <location>
        <position position="353"/>
    </location>
</feature>
<dbReference type="EMBL" id="JAHRHJ020002453">
    <property type="protein sequence ID" value="KAH9292729.1"/>
    <property type="molecule type" value="Genomic_DNA"/>
</dbReference>
<sequence length="353" mass="40771">RFPEEKDDCIDGMQDQLKKVDSLPMVLFVATSDEWYSDITFFLTYGECPAHLTSKEKRTVKLRAARYVIWDDGLYKRGIDGIFLRCVDKPQQVKLLEIFHDSACGGHFSSSVTAHKIIRARYYWPMLFRDTATWVAKCELCQQFVGKPKLAAFPLRPVVIDQPFKQWGIDFIGALHPQSSAGHSYVLTATDYFTKWVEAIPVKNATSEIVCNFIKENIIVRFGIPHKIIADNASNFSSREVISFFYEYGITLAHASDYYPQGNDRITPKRSLSMSPFQVLYGIDAELPISTELPTLRLARAIEDETFQNSLEKRVMYLVELEEKRVRVVDRITEHQNQVKRLFDKKAKQRDFQ</sequence>
<reference evidence="2 3" key="1">
    <citation type="journal article" date="2021" name="Nat. Plants">
        <title>The Taxus genome provides insights into paclitaxel biosynthesis.</title>
        <authorList>
            <person name="Xiong X."/>
            <person name="Gou J."/>
            <person name="Liao Q."/>
            <person name="Li Y."/>
            <person name="Zhou Q."/>
            <person name="Bi G."/>
            <person name="Li C."/>
            <person name="Du R."/>
            <person name="Wang X."/>
            <person name="Sun T."/>
            <person name="Guo L."/>
            <person name="Liang H."/>
            <person name="Lu P."/>
            <person name="Wu Y."/>
            <person name="Zhang Z."/>
            <person name="Ro D.K."/>
            <person name="Shang Y."/>
            <person name="Huang S."/>
            <person name="Yan J."/>
        </authorList>
    </citation>
    <scope>NUCLEOTIDE SEQUENCE [LARGE SCALE GENOMIC DNA]</scope>
    <source>
        <strain evidence="2">Ta-2019</strain>
    </source>
</reference>
<comment type="caution">
    <text evidence="2">The sequence shown here is derived from an EMBL/GenBank/DDBJ whole genome shotgun (WGS) entry which is preliminary data.</text>
</comment>
<dbReference type="InterPro" id="IPR052160">
    <property type="entry name" value="Gypsy_RT_Integrase-like"/>
</dbReference>
<dbReference type="Pfam" id="PF00665">
    <property type="entry name" value="rve"/>
    <property type="match status" value="1"/>
</dbReference>
<feature type="domain" description="Integrase catalytic" evidence="1">
    <location>
        <begin position="159"/>
        <end position="266"/>
    </location>
</feature>
<dbReference type="SUPFAM" id="SSF53098">
    <property type="entry name" value="Ribonuclease H-like"/>
    <property type="match status" value="1"/>
</dbReference>
<dbReference type="GO" id="GO:0015074">
    <property type="term" value="P:DNA integration"/>
    <property type="evidence" value="ECO:0007669"/>
    <property type="project" value="InterPro"/>
</dbReference>